<feature type="compositionally biased region" description="Polar residues" evidence="5">
    <location>
        <begin position="1"/>
        <end position="10"/>
    </location>
</feature>
<name>A0A5Q6RPW1_9ACTN</name>
<dbReference type="Proteomes" id="UP000307768">
    <property type="component" value="Unassembled WGS sequence"/>
</dbReference>
<organism evidence="8 9">
    <name type="scientific">Mumia zhuanghuii</name>
    <dbReference type="NCBI Taxonomy" id="2585211"/>
    <lineage>
        <taxon>Bacteria</taxon>
        <taxon>Bacillati</taxon>
        <taxon>Actinomycetota</taxon>
        <taxon>Actinomycetes</taxon>
        <taxon>Propionibacteriales</taxon>
        <taxon>Nocardioidaceae</taxon>
        <taxon>Mumia</taxon>
    </lineage>
</organism>
<reference evidence="8 9" key="1">
    <citation type="submission" date="2019-09" db="EMBL/GenBank/DDBJ databases">
        <title>Mumia zhuanghuii sp. nov. isolated from the intestinal contents of plateau pika (Ochotona curzoniae) in the Qinghai-Tibet plateau of China.</title>
        <authorList>
            <person name="Tian Z."/>
        </authorList>
    </citation>
    <scope>NUCLEOTIDE SEQUENCE [LARGE SCALE GENOMIC DNA]</scope>
    <source>
        <strain evidence="9">350</strain>
    </source>
</reference>
<evidence type="ECO:0000256" key="5">
    <source>
        <dbReference type="SAM" id="MobiDB-lite"/>
    </source>
</evidence>
<comment type="caution">
    <text evidence="8">The sequence shown here is derived from an EMBL/GenBank/DDBJ whole genome shotgun (WGS) entry which is preliminary data.</text>
</comment>
<keyword evidence="2 6" id="KW-0812">Transmembrane</keyword>
<dbReference type="OrthoDB" id="2004788at2"/>
<dbReference type="RefSeq" id="WP_149771283.1">
    <property type="nucleotide sequence ID" value="NZ_VDFQ02000006.1"/>
</dbReference>
<keyword evidence="3 6" id="KW-1133">Transmembrane helix</keyword>
<evidence type="ECO:0000256" key="4">
    <source>
        <dbReference type="ARBA" id="ARBA00023136"/>
    </source>
</evidence>
<evidence type="ECO:0000256" key="1">
    <source>
        <dbReference type="ARBA" id="ARBA00004141"/>
    </source>
</evidence>
<proteinExistence type="predicted"/>
<evidence type="ECO:0000259" key="7">
    <source>
        <dbReference type="Pfam" id="PF05154"/>
    </source>
</evidence>
<evidence type="ECO:0000256" key="6">
    <source>
        <dbReference type="SAM" id="Phobius"/>
    </source>
</evidence>
<protein>
    <submittedName>
        <fullName evidence="8">NINE protein</fullName>
    </submittedName>
</protein>
<comment type="subcellular location">
    <subcellularLocation>
        <location evidence="1">Membrane</location>
        <topology evidence="1">Multi-pass membrane protein</topology>
    </subcellularLocation>
</comment>
<dbReference type="Pfam" id="PF05154">
    <property type="entry name" value="TM2"/>
    <property type="match status" value="1"/>
</dbReference>
<dbReference type="InterPro" id="IPR007829">
    <property type="entry name" value="TM2"/>
</dbReference>
<evidence type="ECO:0000313" key="8">
    <source>
        <dbReference type="EMBL" id="KAA1420059.1"/>
    </source>
</evidence>
<evidence type="ECO:0000256" key="2">
    <source>
        <dbReference type="ARBA" id="ARBA00022692"/>
    </source>
</evidence>
<dbReference type="GO" id="GO:0016020">
    <property type="term" value="C:membrane"/>
    <property type="evidence" value="ECO:0007669"/>
    <property type="project" value="UniProtKB-SubCell"/>
</dbReference>
<sequence>MTETPSGQPDPTTPGEGGQGASQPDPAQAPDGGGGWQQQPYDQQAGYGQQPPYGQQPYGYGQQPPYGQQPYGYGQQPPYGQQPYGYGQPPYGAPYGYVDPEAKSKLVAGLLGVFLGGLGIHRFYLGFTGIGVAQIIVTILTCGIGSIWGFVEGILYLVGANGWRADASGRPLKE</sequence>
<feature type="compositionally biased region" description="Low complexity" evidence="5">
    <location>
        <begin position="37"/>
        <end position="85"/>
    </location>
</feature>
<gene>
    <name evidence="8" type="ORF">FE697_019465</name>
</gene>
<dbReference type="EMBL" id="VDFQ02000006">
    <property type="protein sequence ID" value="KAA1420059.1"/>
    <property type="molecule type" value="Genomic_DNA"/>
</dbReference>
<evidence type="ECO:0000313" key="9">
    <source>
        <dbReference type="Proteomes" id="UP000307768"/>
    </source>
</evidence>
<evidence type="ECO:0000256" key="3">
    <source>
        <dbReference type="ARBA" id="ARBA00022989"/>
    </source>
</evidence>
<keyword evidence="4 6" id="KW-0472">Membrane</keyword>
<accession>A0A5Q6RPW1</accession>
<dbReference type="AlphaFoldDB" id="A0A5Q6RPW1"/>
<feature type="region of interest" description="Disordered" evidence="5">
    <location>
        <begin position="1"/>
        <end position="85"/>
    </location>
</feature>
<feature type="transmembrane region" description="Helical" evidence="6">
    <location>
        <begin position="131"/>
        <end position="158"/>
    </location>
</feature>
<feature type="domain" description="TM2" evidence="7">
    <location>
        <begin position="102"/>
        <end position="154"/>
    </location>
</feature>
<feature type="transmembrane region" description="Helical" evidence="6">
    <location>
        <begin position="106"/>
        <end position="125"/>
    </location>
</feature>